<dbReference type="Gene3D" id="2.40.128.380">
    <property type="entry name" value="T3SS negative regulator GrlR"/>
    <property type="match status" value="2"/>
</dbReference>
<dbReference type="AlphaFoldDB" id="A0A2U8PT51"/>
<dbReference type="Proteomes" id="UP000215884">
    <property type="component" value="Chromosome"/>
</dbReference>
<dbReference type="EMBL" id="CP029426">
    <property type="protein sequence ID" value="AWM00959.1"/>
    <property type="molecule type" value="Genomic_DNA"/>
</dbReference>
<name>A0A2U8PT51_9BRAD</name>
<organism evidence="1 2">
    <name type="scientific">Bradyrhizobium amphicarpaeae</name>
    <dbReference type="NCBI Taxonomy" id="1404768"/>
    <lineage>
        <taxon>Bacteria</taxon>
        <taxon>Pseudomonadati</taxon>
        <taxon>Pseudomonadota</taxon>
        <taxon>Alphaproteobacteria</taxon>
        <taxon>Hyphomicrobiales</taxon>
        <taxon>Nitrobacteraceae</taxon>
        <taxon>Bradyrhizobium</taxon>
    </lineage>
</organism>
<reference evidence="1 2" key="1">
    <citation type="journal article" date="2017" name="Syst. Appl. Microbiol.">
        <title>Soybeans inoculated with root zone soils of Canadian native legumes harbour diverse and novel Bradyrhizobium spp. that possess agricultural potential.</title>
        <authorList>
            <person name="Bromfield E.S.P."/>
            <person name="Cloutier S."/>
            <person name="Tambong J.T."/>
            <person name="Tran Thi T.V."/>
        </authorList>
    </citation>
    <scope>NUCLEOTIDE SEQUENCE [LARGE SCALE GENOMIC DNA]</scope>
    <source>
        <strain evidence="1 2">39S1MB</strain>
    </source>
</reference>
<protein>
    <recommendedName>
        <fullName evidence="3">T3SS negative regulator,GrlR</fullName>
    </recommendedName>
</protein>
<dbReference type="InterPro" id="IPR043019">
    <property type="entry name" value="GrlR_sf"/>
</dbReference>
<dbReference type="OrthoDB" id="8250215at2"/>
<accession>A0A2U8PT51</accession>
<evidence type="ECO:0000313" key="1">
    <source>
        <dbReference type="EMBL" id="AWM00959.1"/>
    </source>
</evidence>
<sequence length="273" mass="28791">MTRIAGGGSQDPCAKKPDGRAAAAVLGSLRSFPICRFIALLDGLYKVEYGVNDAFGRSIMCLHDGKMLGGNSGFAHLGTYVERDGEIIAEVITERHNHDPDYKPLMGADVASIGARGRLVGNEIRLQGSANTMPGAHFWANLTRLDDGALPSRGTIGQGGIANGFYGMSLRALDGVDAGLSGVMLLIDGRILGGDAFFYYLGSYSSADGRWKGEMLNQEHTPAKGENPVFGGYEVGIGFSGSCTAESGELEGIALAGKRSLRLAASLRLMRRA</sequence>
<reference evidence="1 2" key="2">
    <citation type="journal article" date="2019" name="Int. J. Syst. Evol. Microbiol.">
        <title>Description and complete genome sequence of Bradyrhizobium amphicarpaeae sp. nov., harbouring photosystem and nitrogen-fixation genes.</title>
        <authorList>
            <person name="Bromfield E.S.P."/>
            <person name="Cloutier S."/>
            <person name="Nguyen H.D.T."/>
        </authorList>
    </citation>
    <scope>NUCLEOTIDE SEQUENCE [LARGE SCALE GENOMIC DNA]</scope>
    <source>
        <strain evidence="1 2">39S1MB</strain>
    </source>
</reference>
<dbReference type="KEGG" id="brq:CIT40_13580"/>
<keyword evidence="2" id="KW-1185">Reference proteome</keyword>
<evidence type="ECO:0008006" key="3">
    <source>
        <dbReference type="Google" id="ProtNLM"/>
    </source>
</evidence>
<proteinExistence type="predicted"/>
<gene>
    <name evidence="1" type="ORF">CIT40_13580</name>
</gene>
<evidence type="ECO:0000313" key="2">
    <source>
        <dbReference type="Proteomes" id="UP000215884"/>
    </source>
</evidence>